<dbReference type="AlphaFoldDB" id="A0A437RRG8"/>
<reference evidence="3 4" key="1">
    <citation type="submission" date="2019-01" db="EMBL/GenBank/DDBJ databases">
        <authorList>
            <person name="Chen W.-M."/>
        </authorList>
    </citation>
    <scope>NUCLEOTIDE SEQUENCE [LARGE SCALE GENOMIC DNA]</scope>
    <source>
        <strain evidence="3 4">KYPY4</strain>
    </source>
</reference>
<dbReference type="InterPro" id="IPR013740">
    <property type="entry name" value="Redoxin"/>
</dbReference>
<feature type="domain" description="Thioredoxin" evidence="2">
    <location>
        <begin position="89"/>
        <end position="235"/>
    </location>
</feature>
<dbReference type="EMBL" id="SACR01000001">
    <property type="protein sequence ID" value="RVU49387.1"/>
    <property type="molecule type" value="Genomic_DNA"/>
</dbReference>
<name>A0A437RRG8_9BURK</name>
<gene>
    <name evidence="3" type="ORF">EOE66_02090</name>
</gene>
<organism evidence="3 4">
    <name type="scientific">Rubrivivax rivuli</name>
    <dbReference type="NCBI Taxonomy" id="1862385"/>
    <lineage>
        <taxon>Bacteria</taxon>
        <taxon>Pseudomonadati</taxon>
        <taxon>Pseudomonadota</taxon>
        <taxon>Betaproteobacteria</taxon>
        <taxon>Burkholderiales</taxon>
        <taxon>Sphaerotilaceae</taxon>
        <taxon>Rubrivivax</taxon>
    </lineage>
</organism>
<keyword evidence="4" id="KW-1185">Reference proteome</keyword>
<evidence type="ECO:0000256" key="1">
    <source>
        <dbReference type="SAM" id="MobiDB-lite"/>
    </source>
</evidence>
<dbReference type="Pfam" id="PF08534">
    <property type="entry name" value="Redoxin"/>
    <property type="match status" value="1"/>
</dbReference>
<proteinExistence type="predicted"/>
<protein>
    <submittedName>
        <fullName evidence="3">TlpA family protein disulfide reductase</fullName>
    </submittedName>
</protein>
<accession>A0A437RRG8</accession>
<dbReference type="InterPro" id="IPR013766">
    <property type="entry name" value="Thioredoxin_domain"/>
</dbReference>
<dbReference type="PROSITE" id="PS51352">
    <property type="entry name" value="THIOREDOXIN_2"/>
    <property type="match status" value="1"/>
</dbReference>
<dbReference type="InterPro" id="IPR036249">
    <property type="entry name" value="Thioredoxin-like_sf"/>
</dbReference>
<feature type="compositionally biased region" description="Basic and acidic residues" evidence="1">
    <location>
        <begin position="10"/>
        <end position="19"/>
    </location>
</feature>
<evidence type="ECO:0000313" key="4">
    <source>
        <dbReference type="Proteomes" id="UP000285575"/>
    </source>
</evidence>
<comment type="caution">
    <text evidence="3">The sequence shown here is derived from an EMBL/GenBank/DDBJ whole genome shotgun (WGS) entry which is preliminary data.</text>
</comment>
<dbReference type="Proteomes" id="UP000285575">
    <property type="component" value="Unassembled WGS sequence"/>
</dbReference>
<dbReference type="SUPFAM" id="SSF52833">
    <property type="entry name" value="Thioredoxin-like"/>
    <property type="match status" value="1"/>
</dbReference>
<sequence length="235" mass="25412">MLEIQVPGRLTERSPEREVLGGTSTAARLSGMSRFRDAPVGCRGLSCAAMNPSFRPSSLMRPCRWLAGLGAACLMTVPPVWAQAPGAAPSPAAVAGPAVLRGPSLEGKAFDLAAQRGRVVMVVLWRTDCAVCLNKMPELRANALGWKNKPFDLVTVSLDAQRTDAQTYDRLRRQVSGADGPLWSFWHGDIEWTASWAAKARLPVTLIFDDKGALKARHEGRVPASVWDDLADLLP</sequence>
<evidence type="ECO:0000313" key="3">
    <source>
        <dbReference type="EMBL" id="RVU49387.1"/>
    </source>
</evidence>
<dbReference type="OrthoDB" id="9811352at2"/>
<dbReference type="CDD" id="cd02966">
    <property type="entry name" value="TlpA_like_family"/>
    <property type="match status" value="1"/>
</dbReference>
<feature type="region of interest" description="Disordered" evidence="1">
    <location>
        <begin position="1"/>
        <end position="23"/>
    </location>
</feature>
<dbReference type="Gene3D" id="3.40.30.10">
    <property type="entry name" value="Glutaredoxin"/>
    <property type="match status" value="1"/>
</dbReference>
<dbReference type="GO" id="GO:0016491">
    <property type="term" value="F:oxidoreductase activity"/>
    <property type="evidence" value="ECO:0007669"/>
    <property type="project" value="InterPro"/>
</dbReference>
<evidence type="ECO:0000259" key="2">
    <source>
        <dbReference type="PROSITE" id="PS51352"/>
    </source>
</evidence>